<gene>
    <name evidence="1" type="ORF">GCM10023143_02040</name>
</gene>
<dbReference type="RefSeq" id="WP_344973898.1">
    <property type="nucleotide sequence ID" value="NZ_BAABFN010000001.1"/>
</dbReference>
<proteinExistence type="predicted"/>
<keyword evidence="2" id="KW-1185">Reference proteome</keyword>
<evidence type="ECO:0000313" key="2">
    <source>
        <dbReference type="Proteomes" id="UP001501207"/>
    </source>
</evidence>
<evidence type="ECO:0000313" key="1">
    <source>
        <dbReference type="EMBL" id="GAA4300760.1"/>
    </source>
</evidence>
<accession>A0ABP8FCZ8</accession>
<dbReference type="EMBL" id="BAABFN010000001">
    <property type="protein sequence ID" value="GAA4300760.1"/>
    <property type="molecule type" value="Genomic_DNA"/>
</dbReference>
<dbReference type="Proteomes" id="UP001501207">
    <property type="component" value="Unassembled WGS sequence"/>
</dbReference>
<organism evidence="1 2">
    <name type="scientific">Compostibacter hankyongensis</name>
    <dbReference type="NCBI Taxonomy" id="1007089"/>
    <lineage>
        <taxon>Bacteria</taxon>
        <taxon>Pseudomonadati</taxon>
        <taxon>Bacteroidota</taxon>
        <taxon>Chitinophagia</taxon>
        <taxon>Chitinophagales</taxon>
        <taxon>Chitinophagaceae</taxon>
        <taxon>Compostibacter</taxon>
    </lineage>
</organism>
<comment type="caution">
    <text evidence="1">The sequence shown here is derived from an EMBL/GenBank/DDBJ whole genome shotgun (WGS) entry which is preliminary data.</text>
</comment>
<name>A0ABP8FCZ8_9BACT</name>
<sequence length="82" mass="9467">MQTAERDLLIVAGATRYSNADIEKEVLRIVHLLTGVETLAYTRGVVELIEVNRNRITSKIFPLDRALRSKKLKPFQFIFHKN</sequence>
<reference evidence="2" key="1">
    <citation type="journal article" date="2019" name="Int. J. Syst. Evol. Microbiol.">
        <title>The Global Catalogue of Microorganisms (GCM) 10K type strain sequencing project: providing services to taxonomists for standard genome sequencing and annotation.</title>
        <authorList>
            <consortium name="The Broad Institute Genomics Platform"/>
            <consortium name="The Broad Institute Genome Sequencing Center for Infectious Disease"/>
            <person name="Wu L."/>
            <person name="Ma J."/>
        </authorList>
    </citation>
    <scope>NUCLEOTIDE SEQUENCE [LARGE SCALE GENOMIC DNA]</scope>
    <source>
        <strain evidence="2">JCM 17664</strain>
    </source>
</reference>
<protein>
    <submittedName>
        <fullName evidence="1">Uncharacterized protein</fullName>
    </submittedName>
</protein>